<dbReference type="InterPro" id="IPR050129">
    <property type="entry name" value="Zn_alcohol_dh"/>
</dbReference>
<protein>
    <submittedName>
        <fullName evidence="5">L-threonine 3-dehydrogenase</fullName>
        <ecNumber evidence="5">1.1.1.103</ecNumber>
    </submittedName>
</protein>
<dbReference type="Proteomes" id="UP000001732">
    <property type="component" value="Chromosome"/>
</dbReference>
<dbReference type="GO" id="GO:0008743">
    <property type="term" value="F:L-threonine 3-dehydrogenase activity"/>
    <property type="evidence" value="ECO:0007669"/>
    <property type="project" value="UniProtKB-EC"/>
</dbReference>
<evidence type="ECO:0000256" key="3">
    <source>
        <dbReference type="ARBA" id="ARBA00023002"/>
    </source>
</evidence>
<dbReference type="eggNOG" id="COG1063">
    <property type="taxonomic scope" value="Bacteria"/>
</dbReference>
<dbReference type="Pfam" id="PF00107">
    <property type="entry name" value="ADH_zinc_N"/>
    <property type="match status" value="1"/>
</dbReference>
<organism evidence="5 6">
    <name type="scientific">Coprothermobacter proteolyticus (strain ATCC 35245 / DSM 5265 / OCM 4 / BT)</name>
    <dbReference type="NCBI Taxonomy" id="309798"/>
    <lineage>
        <taxon>Bacteria</taxon>
        <taxon>Pseudomonadati</taxon>
        <taxon>Coprothermobacterota</taxon>
        <taxon>Coprothermobacteria</taxon>
        <taxon>Coprothermobacterales</taxon>
        <taxon>Coprothermobacteraceae</taxon>
        <taxon>Coprothermobacter</taxon>
    </lineage>
</organism>
<sequence>MLAIRKGSATKGVAMYEIDEPEPPEGWALVKVLKASICGTDVHIYQWNEWSQKRMKPPVTIGHEFVGEVLKVNKGSGRVHEGDIVSAESHVVCHVCRMCRRNMYHACENTKIIGVHMDGAFAEYIAIPEENLVKLPPSVPLEAGSVLEPFGNAVHTVQAVDVRGKRVVVTGVGPIGVMAIPVAKALGAVQIVATDLSDYRLKLASEVGADVVINVKEQDPVKVVQDLGGADVVLEMSGSEKALNQGLEMIIPGGEMAILGLPDNRVSLDLANDVVSKGITIKGITGRRLWETWDLGVSLVSSGKVDLKKVITHQFDFKDYEEAFSTMMSGNSGKVVLNISQ</sequence>
<dbReference type="STRING" id="309798.COPRO5265_1187"/>
<dbReference type="Pfam" id="PF08240">
    <property type="entry name" value="ADH_N"/>
    <property type="match status" value="1"/>
</dbReference>
<reference evidence="5 6" key="2">
    <citation type="journal article" date="2014" name="Genome Announc.">
        <title>Complete Genome Sequence of Coprothermobacter proteolyticus DSM 5265.</title>
        <authorList>
            <person name="Alexiev A."/>
            <person name="Coil D.A."/>
            <person name="Badger J.H."/>
            <person name="Enticknap J."/>
            <person name="Ward N."/>
            <person name="Robb F.T."/>
            <person name="Eisen J.A."/>
        </authorList>
    </citation>
    <scope>NUCLEOTIDE SEQUENCE [LARGE SCALE GENOMIC DNA]</scope>
    <source>
        <strain evidence="6">ATCC 35245 / DSM 5265 / OCM 4 / BT</strain>
    </source>
</reference>
<dbReference type="GO" id="GO:0046872">
    <property type="term" value="F:metal ion binding"/>
    <property type="evidence" value="ECO:0007669"/>
    <property type="project" value="UniProtKB-KW"/>
</dbReference>
<dbReference type="HOGENOM" id="CLU_026673_11_0_9"/>
<reference evidence="6" key="1">
    <citation type="submission" date="2008-08" db="EMBL/GenBank/DDBJ databases">
        <title>The complete genome sequence of Coprothermobacter proteolyticus strain ATCC 5245 / DSM 5265 / BT.</title>
        <authorList>
            <person name="Dodson R.J."/>
            <person name="Durkin A.S."/>
            <person name="Wu M."/>
            <person name="Eisen J."/>
            <person name="Sutton G."/>
        </authorList>
    </citation>
    <scope>NUCLEOTIDE SEQUENCE [LARGE SCALE GENOMIC DNA]</scope>
    <source>
        <strain evidence="6">ATCC 35245 / DSM 5265 / OCM 4 / BT</strain>
    </source>
</reference>
<dbReference type="SUPFAM" id="SSF50129">
    <property type="entry name" value="GroES-like"/>
    <property type="match status" value="1"/>
</dbReference>
<evidence type="ECO:0000256" key="1">
    <source>
        <dbReference type="ARBA" id="ARBA00022723"/>
    </source>
</evidence>
<dbReference type="EC" id="1.1.1.103" evidence="5"/>
<dbReference type="Gene3D" id="3.40.50.720">
    <property type="entry name" value="NAD(P)-binding Rossmann-like Domain"/>
    <property type="match status" value="1"/>
</dbReference>
<dbReference type="Gene3D" id="3.90.180.10">
    <property type="entry name" value="Medium-chain alcohol dehydrogenases, catalytic domain"/>
    <property type="match status" value="1"/>
</dbReference>
<evidence type="ECO:0000259" key="4">
    <source>
        <dbReference type="SMART" id="SM00829"/>
    </source>
</evidence>
<dbReference type="SMART" id="SM00829">
    <property type="entry name" value="PKS_ER"/>
    <property type="match status" value="1"/>
</dbReference>
<evidence type="ECO:0000313" key="5">
    <source>
        <dbReference type="EMBL" id="ACI16985.1"/>
    </source>
</evidence>
<dbReference type="InterPro" id="IPR013154">
    <property type="entry name" value="ADH-like_N"/>
</dbReference>
<dbReference type="InterPro" id="IPR013149">
    <property type="entry name" value="ADH-like_C"/>
</dbReference>
<feature type="domain" description="Enoyl reductase (ER)" evidence="4">
    <location>
        <begin position="8"/>
        <end position="337"/>
    </location>
</feature>
<dbReference type="InterPro" id="IPR011032">
    <property type="entry name" value="GroES-like_sf"/>
</dbReference>
<dbReference type="RefSeq" id="WP_012543637.1">
    <property type="nucleotide sequence ID" value="NC_011295.1"/>
</dbReference>
<gene>
    <name evidence="5" type="ordered locus">COPRO5265_1187</name>
</gene>
<dbReference type="SUPFAM" id="SSF51735">
    <property type="entry name" value="NAD(P)-binding Rossmann-fold domains"/>
    <property type="match status" value="1"/>
</dbReference>
<dbReference type="InterPro" id="IPR020843">
    <property type="entry name" value="ER"/>
</dbReference>
<dbReference type="NCBIfam" id="NF003808">
    <property type="entry name" value="PRK05396.1"/>
    <property type="match status" value="1"/>
</dbReference>
<dbReference type="PANTHER" id="PTHR43401:SF2">
    <property type="entry name" value="L-THREONINE 3-DEHYDROGENASE"/>
    <property type="match status" value="1"/>
</dbReference>
<dbReference type="InterPro" id="IPR036291">
    <property type="entry name" value="NAD(P)-bd_dom_sf"/>
</dbReference>
<keyword evidence="2" id="KW-0862">Zinc</keyword>
<dbReference type="CDD" id="cd05281">
    <property type="entry name" value="TDH"/>
    <property type="match status" value="1"/>
</dbReference>
<name>B5Y9P8_COPPD</name>
<dbReference type="PANTHER" id="PTHR43401">
    <property type="entry name" value="L-THREONINE 3-DEHYDROGENASE"/>
    <property type="match status" value="1"/>
</dbReference>
<evidence type="ECO:0000313" key="6">
    <source>
        <dbReference type="Proteomes" id="UP000001732"/>
    </source>
</evidence>
<proteinExistence type="predicted"/>
<evidence type="ECO:0000256" key="2">
    <source>
        <dbReference type="ARBA" id="ARBA00022833"/>
    </source>
</evidence>
<dbReference type="OrthoDB" id="9766898at2"/>
<keyword evidence="3 5" id="KW-0560">Oxidoreductase</keyword>
<keyword evidence="1" id="KW-0479">Metal-binding</keyword>
<dbReference type="KEGG" id="cpo:COPRO5265_1187"/>
<accession>B5Y9P8</accession>
<keyword evidence="6" id="KW-1185">Reference proteome</keyword>
<dbReference type="EMBL" id="CP001145">
    <property type="protein sequence ID" value="ACI16985.1"/>
    <property type="molecule type" value="Genomic_DNA"/>
</dbReference>
<dbReference type="AlphaFoldDB" id="B5Y9P8"/>